<evidence type="ECO:0000313" key="3">
    <source>
        <dbReference type="Proteomes" id="UP000320359"/>
    </source>
</evidence>
<reference evidence="2 3" key="1">
    <citation type="submission" date="2019-07" db="EMBL/GenBank/DDBJ databases">
        <authorList>
            <person name="Yang M."/>
            <person name="Zhao D."/>
            <person name="Xiang H."/>
        </authorList>
    </citation>
    <scope>NUCLEOTIDE SEQUENCE [LARGE SCALE GENOMIC DNA]</scope>
    <source>
        <strain evidence="2 3">IM1326</strain>
    </source>
</reference>
<name>A0A552WZ07_9GAMM</name>
<evidence type="ECO:0000313" key="2">
    <source>
        <dbReference type="EMBL" id="TRW48060.1"/>
    </source>
</evidence>
<keyword evidence="3" id="KW-1185">Reference proteome</keyword>
<feature type="transmembrane region" description="Helical" evidence="1">
    <location>
        <begin position="6"/>
        <end position="26"/>
    </location>
</feature>
<organism evidence="2 3">
    <name type="scientific">Aliidiomarina halalkaliphila</name>
    <dbReference type="NCBI Taxonomy" id="2593535"/>
    <lineage>
        <taxon>Bacteria</taxon>
        <taxon>Pseudomonadati</taxon>
        <taxon>Pseudomonadota</taxon>
        <taxon>Gammaproteobacteria</taxon>
        <taxon>Alteromonadales</taxon>
        <taxon>Idiomarinaceae</taxon>
        <taxon>Aliidiomarina</taxon>
    </lineage>
</organism>
<dbReference type="EMBL" id="VJWL01000004">
    <property type="protein sequence ID" value="TRW48060.1"/>
    <property type="molecule type" value="Genomic_DNA"/>
</dbReference>
<proteinExistence type="predicted"/>
<keyword evidence="1" id="KW-0472">Membrane</keyword>
<protein>
    <submittedName>
        <fullName evidence="2">Uncharacterized protein</fullName>
    </submittedName>
</protein>
<keyword evidence="1" id="KW-1133">Transmembrane helix</keyword>
<dbReference type="OrthoDB" id="9946079at2"/>
<dbReference type="Proteomes" id="UP000320359">
    <property type="component" value="Unassembled WGS sequence"/>
</dbReference>
<dbReference type="RefSeq" id="WP_143236382.1">
    <property type="nucleotide sequence ID" value="NZ_VJWL01000004.1"/>
</dbReference>
<sequence>MDFDLKSISVTVVIVTLASSGLYGFYMKNKSRALIDQTTGYSHVVECLNLLKSHDSEKISAFLNALPHKQKELEKSDAIMTATATTFSGELRISGMGQPLSKCAHLLMEHKERMKR</sequence>
<comment type="caution">
    <text evidence="2">The sequence shown here is derived from an EMBL/GenBank/DDBJ whole genome shotgun (WGS) entry which is preliminary data.</text>
</comment>
<gene>
    <name evidence="2" type="ORF">FM042_10390</name>
</gene>
<accession>A0A552WZ07</accession>
<evidence type="ECO:0000256" key="1">
    <source>
        <dbReference type="SAM" id="Phobius"/>
    </source>
</evidence>
<dbReference type="AlphaFoldDB" id="A0A552WZ07"/>
<keyword evidence="1" id="KW-0812">Transmembrane</keyword>